<protein>
    <recommendedName>
        <fullName evidence="9">Replication protein A subunit</fullName>
    </recommendedName>
</protein>
<dbReference type="GO" id="GO:0006260">
    <property type="term" value="P:DNA replication"/>
    <property type="evidence" value="ECO:0007669"/>
    <property type="project" value="UniProtKB-KW"/>
</dbReference>
<keyword evidence="4 9" id="KW-0479">Metal-binding</keyword>
<gene>
    <name evidence="10" type="ORF">PACLA_8A026389</name>
</gene>
<dbReference type="EMBL" id="CACRXK020010753">
    <property type="protein sequence ID" value="CAB4020051.1"/>
    <property type="molecule type" value="Genomic_DNA"/>
</dbReference>
<comment type="subcellular location">
    <subcellularLocation>
        <location evidence="1 9">Nucleus</location>
    </subcellularLocation>
</comment>
<keyword evidence="3 9" id="KW-0235">DNA replication</keyword>
<keyword evidence="11" id="KW-1185">Reference proteome</keyword>
<keyword evidence="7 9" id="KW-0238">DNA-binding</keyword>
<dbReference type="AlphaFoldDB" id="A0A7D9J165"/>
<comment type="function">
    <text evidence="9">As part of the heterotrimeric replication protein A complex (RPA/RP-A), binds and stabilizes single-stranded DNA intermediates, that form during DNA replication or upon DNA stress. It prevents their reannealing and in parallel, recruits and activates different proteins and complexes involved in DNA metabolism. Thereby, it plays an essential role both in DNA replication and the cellular response to DNA damage.</text>
</comment>
<dbReference type="GO" id="GO:0005634">
    <property type="term" value="C:nucleus"/>
    <property type="evidence" value="ECO:0007669"/>
    <property type="project" value="UniProtKB-SubCell"/>
</dbReference>
<dbReference type="InterPro" id="IPR012340">
    <property type="entry name" value="NA-bd_OB-fold"/>
</dbReference>
<comment type="similarity">
    <text evidence="2 9">Belongs to the replication factor A protein 1 family.</text>
</comment>
<organism evidence="10 11">
    <name type="scientific">Paramuricea clavata</name>
    <name type="common">Red gorgonian</name>
    <name type="synonym">Violescent sea-whip</name>
    <dbReference type="NCBI Taxonomy" id="317549"/>
    <lineage>
        <taxon>Eukaryota</taxon>
        <taxon>Metazoa</taxon>
        <taxon>Cnidaria</taxon>
        <taxon>Anthozoa</taxon>
        <taxon>Octocorallia</taxon>
        <taxon>Malacalcyonacea</taxon>
        <taxon>Plexauridae</taxon>
        <taxon>Paramuricea</taxon>
    </lineage>
</organism>
<dbReference type="InterPro" id="IPR047192">
    <property type="entry name" value="Euk_RPA1_DBD_C"/>
</dbReference>
<keyword evidence="5 9" id="KW-0863">Zinc-finger</keyword>
<sequence length="426" mass="48532">MFSYSCRWTICARVTSKSNIREWSNSRGEGRLFSVDLIDESGEIRATCFTDFVNKFYPMLEQNKVYYISKGNLKPANKKYSSINNDYELTFSHETTIELCTEDSNLPTLQFNFREIATIPEVQPDNLIDLIGVCTNISDIMEITTRAGKQVSKRDISLLDQTAAVNCTLWGADAESFEQYAGSNPIVAIKGAKVSDFGGRSLSLLGSSVMQVDPDNLQEAFKLRGWYDKEGNAENIASISGQRGEGISTNVYKTISDIKTEGLGMSEKPDYFNVIGTVCYYRKENCLYKACPKQDCNKKVIEDGDHYRCEKCNQTYPNFKHRLLLRVSVADHSGEQWVTCFQESAEQLLGHTADEIGESRETDEKAFEQVFNENAFNRRMFRIRAKIDKYNDEARLNCTADKVLPIDFRKEGRRLVEEIDKMMVDQ</sequence>
<reference evidence="10" key="1">
    <citation type="submission" date="2020-04" db="EMBL/GenBank/DDBJ databases">
        <authorList>
            <person name="Alioto T."/>
            <person name="Alioto T."/>
            <person name="Gomez Garrido J."/>
        </authorList>
    </citation>
    <scope>NUCLEOTIDE SEQUENCE</scope>
    <source>
        <strain evidence="10">A484AB</strain>
    </source>
</reference>
<dbReference type="SUPFAM" id="SSF50249">
    <property type="entry name" value="Nucleic acid-binding proteins"/>
    <property type="match status" value="3"/>
</dbReference>
<evidence type="ECO:0000256" key="2">
    <source>
        <dbReference type="ARBA" id="ARBA00005690"/>
    </source>
</evidence>
<evidence type="ECO:0000256" key="8">
    <source>
        <dbReference type="ARBA" id="ARBA00023242"/>
    </source>
</evidence>
<evidence type="ECO:0000256" key="5">
    <source>
        <dbReference type="ARBA" id="ARBA00022771"/>
    </source>
</evidence>
<dbReference type="OrthoDB" id="1751331at2759"/>
<evidence type="ECO:0000256" key="9">
    <source>
        <dbReference type="RuleBase" id="RU364130"/>
    </source>
</evidence>
<dbReference type="GO" id="GO:0008270">
    <property type="term" value="F:zinc ion binding"/>
    <property type="evidence" value="ECO:0007669"/>
    <property type="project" value="UniProtKB-KW"/>
</dbReference>
<dbReference type="Gene3D" id="2.40.50.140">
    <property type="entry name" value="Nucleic acid-binding proteins"/>
    <property type="match status" value="3"/>
</dbReference>
<dbReference type="Pfam" id="PF16900">
    <property type="entry name" value="REPA_OB_2"/>
    <property type="match status" value="1"/>
</dbReference>
<dbReference type="GO" id="GO:0006281">
    <property type="term" value="P:DNA repair"/>
    <property type="evidence" value="ECO:0007669"/>
    <property type="project" value="InterPro"/>
</dbReference>
<dbReference type="GO" id="GO:0006310">
    <property type="term" value="P:DNA recombination"/>
    <property type="evidence" value="ECO:0007669"/>
    <property type="project" value="InterPro"/>
</dbReference>
<proteinExistence type="inferred from homology"/>
<keyword evidence="6 9" id="KW-0862">Zinc</keyword>
<dbReference type="CDD" id="cd04475">
    <property type="entry name" value="RPA1_DBD_B"/>
    <property type="match status" value="1"/>
</dbReference>
<dbReference type="NCBIfam" id="TIGR00617">
    <property type="entry name" value="rpa1"/>
    <property type="match status" value="1"/>
</dbReference>
<evidence type="ECO:0000256" key="1">
    <source>
        <dbReference type="ARBA" id="ARBA00004123"/>
    </source>
</evidence>
<dbReference type="FunFam" id="2.40.50.140:FF:000064">
    <property type="entry name" value="Replication protein A subunit"/>
    <property type="match status" value="1"/>
</dbReference>
<dbReference type="InterPro" id="IPR031657">
    <property type="entry name" value="REPA_OB_2"/>
</dbReference>
<evidence type="ECO:0000256" key="6">
    <source>
        <dbReference type="ARBA" id="ARBA00022833"/>
    </source>
</evidence>
<dbReference type="InterPro" id="IPR013955">
    <property type="entry name" value="Rep_factor-A_C"/>
</dbReference>
<keyword evidence="8 9" id="KW-0539">Nucleus</keyword>
<dbReference type="Pfam" id="PF01336">
    <property type="entry name" value="tRNA_anti-codon"/>
    <property type="match status" value="1"/>
</dbReference>
<dbReference type="Pfam" id="PF08646">
    <property type="entry name" value="Rep_fac-A_C"/>
    <property type="match status" value="1"/>
</dbReference>
<evidence type="ECO:0000256" key="4">
    <source>
        <dbReference type="ARBA" id="ARBA00022723"/>
    </source>
</evidence>
<dbReference type="Proteomes" id="UP001152795">
    <property type="component" value="Unassembled WGS sequence"/>
</dbReference>
<evidence type="ECO:0000313" key="11">
    <source>
        <dbReference type="Proteomes" id="UP001152795"/>
    </source>
</evidence>
<evidence type="ECO:0000256" key="3">
    <source>
        <dbReference type="ARBA" id="ARBA00022705"/>
    </source>
</evidence>
<comment type="subunit">
    <text evidence="9">Component of the heterotrimeric canonical replication protein A complex (RPA).</text>
</comment>
<dbReference type="FunFam" id="2.40.50.140:FF:000090">
    <property type="entry name" value="Replication protein A subunit"/>
    <property type="match status" value="1"/>
</dbReference>
<evidence type="ECO:0000313" key="10">
    <source>
        <dbReference type="EMBL" id="CAB4020051.1"/>
    </source>
</evidence>
<dbReference type="InterPro" id="IPR004591">
    <property type="entry name" value="Rfa1"/>
</dbReference>
<name>A0A7D9J165_PARCT</name>
<dbReference type="PANTHER" id="PTHR47165">
    <property type="entry name" value="OS03G0429900 PROTEIN"/>
    <property type="match status" value="1"/>
</dbReference>
<dbReference type="FunFam" id="2.40.50.140:FF:000041">
    <property type="entry name" value="Replication protein A subunit"/>
    <property type="match status" value="1"/>
</dbReference>
<accession>A0A7D9J165</accession>
<dbReference type="GO" id="GO:0003677">
    <property type="term" value="F:DNA binding"/>
    <property type="evidence" value="ECO:0007669"/>
    <property type="project" value="UniProtKB-KW"/>
</dbReference>
<dbReference type="PANTHER" id="PTHR47165:SF4">
    <property type="entry name" value="OS03G0429900 PROTEIN"/>
    <property type="match status" value="1"/>
</dbReference>
<evidence type="ECO:0000256" key="7">
    <source>
        <dbReference type="ARBA" id="ARBA00023125"/>
    </source>
</evidence>
<dbReference type="InterPro" id="IPR004365">
    <property type="entry name" value="NA-bd_OB_tRNA"/>
</dbReference>
<dbReference type="CDD" id="cd04474">
    <property type="entry name" value="RPA1_DBD_A"/>
    <property type="match status" value="1"/>
</dbReference>
<dbReference type="CDD" id="cd04476">
    <property type="entry name" value="RPA1_DBD_C"/>
    <property type="match status" value="1"/>
</dbReference>
<comment type="caution">
    <text evidence="10">The sequence shown here is derived from an EMBL/GenBank/DDBJ whole genome shotgun (WGS) entry which is preliminary data.</text>
</comment>